<feature type="domain" description="Metallo-beta-lactamase" evidence="5">
    <location>
        <begin position="32"/>
        <end position="259"/>
    </location>
</feature>
<dbReference type="SMART" id="SM00849">
    <property type="entry name" value="Lactamase_B"/>
    <property type="match status" value="1"/>
</dbReference>
<evidence type="ECO:0000256" key="3">
    <source>
        <dbReference type="ARBA" id="ARBA00022801"/>
    </source>
</evidence>
<organism evidence="6 7">
    <name type="scientific">Saccharopolyspora mangrovi</name>
    <dbReference type="NCBI Taxonomy" id="3082379"/>
    <lineage>
        <taxon>Bacteria</taxon>
        <taxon>Bacillati</taxon>
        <taxon>Actinomycetota</taxon>
        <taxon>Actinomycetes</taxon>
        <taxon>Pseudonocardiales</taxon>
        <taxon>Pseudonocardiaceae</taxon>
        <taxon>Saccharopolyspora</taxon>
    </lineage>
</organism>
<gene>
    <name evidence="6" type="ORF">R4I43_07825</name>
</gene>
<sequence length="272" mass="29511">MLVHHLDCGPMRPFGGRLIDGEGSVLRRARMVCHCLLVETGRGLVLVDSGFGSADSDPSTTSLPKAFRMLMSPQLDPAMTALAQVRALGFDPADVRHIVLTHLDLDHAGGLRDFPQAKVHVHGPELRAATTVPDMRYRTGQWAHGPDWATYDSPSGQDWFGFEAVRDLDGLPEDVLLVPLGGHTTGHVGVAVNTGARWLLHAGDAFFASGELAQPPHCPPALRAFQRRMAVDDQARLHNQSRLRELAAGSDEIDIFAAHDPVGLDRHVRGVC</sequence>
<evidence type="ECO:0000256" key="1">
    <source>
        <dbReference type="ARBA" id="ARBA00007749"/>
    </source>
</evidence>
<dbReference type="Proteomes" id="UP001327093">
    <property type="component" value="Unassembled WGS sequence"/>
</dbReference>
<proteinExistence type="inferred from homology"/>
<reference evidence="6 7" key="1">
    <citation type="submission" date="2023-10" db="EMBL/GenBank/DDBJ databases">
        <title>Saccharopolyspora sp. nov., isolated from mangrove soil.</title>
        <authorList>
            <person name="Lu Y."/>
            <person name="Liu W."/>
        </authorList>
    </citation>
    <scope>NUCLEOTIDE SEQUENCE [LARGE SCALE GENOMIC DNA]</scope>
    <source>
        <strain evidence="6 7">S2-29</strain>
    </source>
</reference>
<comment type="similarity">
    <text evidence="1">Belongs to the metallo-beta-lactamase superfamily.</text>
</comment>
<comment type="caution">
    <text evidence="6">The sequence shown here is derived from an EMBL/GenBank/DDBJ whole genome shotgun (WGS) entry which is preliminary data.</text>
</comment>
<accession>A0ABU6A736</accession>
<name>A0ABU6A736_9PSEU</name>
<dbReference type="Gene3D" id="3.60.15.10">
    <property type="entry name" value="Ribonuclease Z/Hydroxyacylglutathione hydrolase-like"/>
    <property type="match status" value="1"/>
</dbReference>
<dbReference type="InterPro" id="IPR001279">
    <property type="entry name" value="Metallo-B-lactamas"/>
</dbReference>
<dbReference type="CDD" id="cd07742">
    <property type="entry name" value="metallo-hydrolase-like_MBL-fold"/>
    <property type="match status" value="1"/>
</dbReference>
<keyword evidence="7" id="KW-1185">Reference proteome</keyword>
<evidence type="ECO:0000313" key="6">
    <source>
        <dbReference type="EMBL" id="MEB3367311.1"/>
    </source>
</evidence>
<evidence type="ECO:0000313" key="7">
    <source>
        <dbReference type="Proteomes" id="UP001327093"/>
    </source>
</evidence>
<evidence type="ECO:0000256" key="4">
    <source>
        <dbReference type="ARBA" id="ARBA00022833"/>
    </source>
</evidence>
<dbReference type="PANTHER" id="PTHR42978">
    <property type="entry name" value="QUORUM-QUENCHING LACTONASE YTNP-RELATED-RELATED"/>
    <property type="match status" value="1"/>
</dbReference>
<dbReference type="InterPro" id="IPR036866">
    <property type="entry name" value="RibonucZ/Hydroxyglut_hydro"/>
</dbReference>
<dbReference type="SUPFAM" id="SSF56281">
    <property type="entry name" value="Metallo-hydrolase/oxidoreductase"/>
    <property type="match status" value="1"/>
</dbReference>
<dbReference type="EMBL" id="JAWLNX010000004">
    <property type="protein sequence ID" value="MEB3367311.1"/>
    <property type="molecule type" value="Genomic_DNA"/>
</dbReference>
<keyword evidence="2" id="KW-0479">Metal-binding</keyword>
<keyword evidence="4" id="KW-0862">Zinc</keyword>
<keyword evidence="3" id="KW-0378">Hydrolase</keyword>
<dbReference type="Pfam" id="PF00753">
    <property type="entry name" value="Lactamase_B"/>
    <property type="match status" value="1"/>
</dbReference>
<evidence type="ECO:0000259" key="5">
    <source>
        <dbReference type="SMART" id="SM00849"/>
    </source>
</evidence>
<evidence type="ECO:0000256" key="2">
    <source>
        <dbReference type="ARBA" id="ARBA00022723"/>
    </source>
</evidence>
<protein>
    <submittedName>
        <fullName evidence="6">MBL fold metallo-hydrolase</fullName>
    </submittedName>
</protein>
<dbReference type="PANTHER" id="PTHR42978:SF3">
    <property type="entry name" value="BLR3078 PROTEIN"/>
    <property type="match status" value="1"/>
</dbReference>
<dbReference type="RefSeq" id="WP_324264864.1">
    <property type="nucleotide sequence ID" value="NZ_JAWLNX010000004.1"/>
</dbReference>
<dbReference type="InterPro" id="IPR051013">
    <property type="entry name" value="MBL_superfamily_lactonases"/>
</dbReference>